<reference evidence="2" key="1">
    <citation type="submission" date="2018-02" db="EMBL/GenBank/DDBJ databases">
        <title>Rhizophora mucronata_Transcriptome.</title>
        <authorList>
            <person name="Meera S.P."/>
            <person name="Sreeshan A."/>
            <person name="Augustine A."/>
        </authorList>
    </citation>
    <scope>NUCLEOTIDE SEQUENCE</scope>
    <source>
        <tissue evidence="2">Leaf</tissue>
    </source>
</reference>
<name>A0A2P2NT06_RHIMU</name>
<proteinExistence type="predicted"/>
<protein>
    <submittedName>
        <fullName evidence="2">Uncharacterized protein</fullName>
    </submittedName>
</protein>
<feature type="compositionally biased region" description="Basic residues" evidence="1">
    <location>
        <begin position="1"/>
        <end position="10"/>
    </location>
</feature>
<dbReference type="AlphaFoldDB" id="A0A2P2NT06"/>
<accession>A0A2P2NT06</accession>
<dbReference type="EMBL" id="GGEC01065168">
    <property type="protein sequence ID" value="MBX45652.1"/>
    <property type="molecule type" value="Transcribed_RNA"/>
</dbReference>
<feature type="region of interest" description="Disordered" evidence="1">
    <location>
        <begin position="1"/>
        <end position="32"/>
    </location>
</feature>
<feature type="compositionally biased region" description="Basic and acidic residues" evidence="1">
    <location>
        <begin position="13"/>
        <end position="26"/>
    </location>
</feature>
<evidence type="ECO:0000256" key="1">
    <source>
        <dbReference type="SAM" id="MobiDB-lite"/>
    </source>
</evidence>
<sequence>MHRKKRKRSLLKSNEEKTTNHDEKASLRKAQKNPVAETQAFLKQAVNLQVQQSFLFFLGG</sequence>
<organism evidence="2">
    <name type="scientific">Rhizophora mucronata</name>
    <name type="common">Asiatic mangrove</name>
    <dbReference type="NCBI Taxonomy" id="61149"/>
    <lineage>
        <taxon>Eukaryota</taxon>
        <taxon>Viridiplantae</taxon>
        <taxon>Streptophyta</taxon>
        <taxon>Embryophyta</taxon>
        <taxon>Tracheophyta</taxon>
        <taxon>Spermatophyta</taxon>
        <taxon>Magnoliopsida</taxon>
        <taxon>eudicotyledons</taxon>
        <taxon>Gunneridae</taxon>
        <taxon>Pentapetalae</taxon>
        <taxon>rosids</taxon>
        <taxon>fabids</taxon>
        <taxon>Malpighiales</taxon>
        <taxon>Rhizophoraceae</taxon>
        <taxon>Rhizophora</taxon>
    </lineage>
</organism>
<evidence type="ECO:0000313" key="2">
    <source>
        <dbReference type="EMBL" id="MBX45652.1"/>
    </source>
</evidence>